<organism evidence="1 2">
    <name type="scientific">Coniosporium apollinis (strain CBS 100218)</name>
    <name type="common">Rock-inhabiting black yeast</name>
    <dbReference type="NCBI Taxonomy" id="1168221"/>
    <lineage>
        <taxon>Eukaryota</taxon>
        <taxon>Fungi</taxon>
        <taxon>Dikarya</taxon>
        <taxon>Ascomycota</taxon>
        <taxon>Pezizomycotina</taxon>
        <taxon>Dothideomycetes</taxon>
        <taxon>Dothideomycetes incertae sedis</taxon>
        <taxon>Coniosporium</taxon>
    </lineage>
</organism>
<dbReference type="RefSeq" id="XP_007777779.1">
    <property type="nucleotide sequence ID" value="XM_007779589.1"/>
</dbReference>
<dbReference type="OMA" id="ASPVADC"/>
<dbReference type="Proteomes" id="UP000016924">
    <property type="component" value="Unassembled WGS sequence"/>
</dbReference>
<evidence type="ECO:0000313" key="1">
    <source>
        <dbReference type="EMBL" id="EON62462.1"/>
    </source>
</evidence>
<dbReference type="OrthoDB" id="4158189at2759"/>
<sequence>MCGGDCAGREAEGGLIAILRPPPQSTSKGAVNSVGVHCDLVFRDTVANSTSSSSSTRAVFQAAHQDSLAALARSWVVIHYDGDLSRSSQGDWSQPLYSFQVARSVAESSSGQRAVMDVPQALPLTVGGLGVVGRRVSLVEGTGIGAQRIAEGIIGWN</sequence>
<dbReference type="eggNOG" id="ENOG502RCA5">
    <property type="taxonomic scope" value="Eukaryota"/>
</dbReference>
<accession>R7YKL6</accession>
<dbReference type="AlphaFoldDB" id="R7YKL6"/>
<dbReference type="HOGENOM" id="CLU_118191_1_0_1"/>
<evidence type="ECO:0000313" key="2">
    <source>
        <dbReference type="Proteomes" id="UP000016924"/>
    </source>
</evidence>
<dbReference type="GeneID" id="19898995"/>
<name>R7YKL6_CONA1</name>
<reference evidence="2" key="1">
    <citation type="submission" date="2012-06" db="EMBL/GenBank/DDBJ databases">
        <title>The genome sequence of Coniosporium apollinis CBS 100218.</title>
        <authorList>
            <consortium name="The Broad Institute Genome Sequencing Platform"/>
            <person name="Cuomo C."/>
            <person name="Gorbushina A."/>
            <person name="Noack S."/>
            <person name="Walker B."/>
            <person name="Young S.K."/>
            <person name="Zeng Q."/>
            <person name="Gargeya S."/>
            <person name="Fitzgerald M."/>
            <person name="Haas B."/>
            <person name="Abouelleil A."/>
            <person name="Alvarado L."/>
            <person name="Arachchi H.M."/>
            <person name="Berlin A.M."/>
            <person name="Chapman S.B."/>
            <person name="Goldberg J."/>
            <person name="Griggs A."/>
            <person name="Gujja S."/>
            <person name="Hansen M."/>
            <person name="Howarth C."/>
            <person name="Imamovic A."/>
            <person name="Larimer J."/>
            <person name="McCowan C."/>
            <person name="Montmayeur A."/>
            <person name="Murphy C."/>
            <person name="Neiman D."/>
            <person name="Pearson M."/>
            <person name="Priest M."/>
            <person name="Roberts A."/>
            <person name="Saif S."/>
            <person name="Shea T."/>
            <person name="Sisk P."/>
            <person name="Sykes S."/>
            <person name="Wortman J."/>
            <person name="Nusbaum C."/>
            <person name="Birren B."/>
        </authorList>
    </citation>
    <scope>NUCLEOTIDE SEQUENCE [LARGE SCALE GENOMIC DNA]</scope>
    <source>
        <strain evidence="2">CBS 100218</strain>
    </source>
</reference>
<protein>
    <submittedName>
        <fullName evidence="1">Uncharacterized protein</fullName>
    </submittedName>
</protein>
<gene>
    <name evidence="1" type="ORF">W97_01684</name>
</gene>
<keyword evidence="2" id="KW-1185">Reference proteome</keyword>
<proteinExistence type="predicted"/>
<dbReference type="EMBL" id="JH767559">
    <property type="protein sequence ID" value="EON62462.1"/>
    <property type="molecule type" value="Genomic_DNA"/>
</dbReference>